<accession>A0AAU9D9V6</accession>
<keyword evidence="2" id="KW-0614">Plasmid</keyword>
<sequence>MINAVRKTVFERPFFVASIVLIFVSVAVGVFVNYELLLKYKEASGKTRALFLVAFAYYPTRFFAFMVGVVGMVCSGISYWKKETVLSSLVVLPLGLLGLVLAIWPVWRVFL</sequence>
<keyword evidence="1" id="KW-0472">Membrane</keyword>
<feature type="transmembrane region" description="Helical" evidence="1">
    <location>
        <begin position="86"/>
        <end position="107"/>
    </location>
</feature>
<keyword evidence="3" id="KW-1185">Reference proteome</keyword>
<feature type="transmembrane region" description="Helical" evidence="1">
    <location>
        <begin position="14"/>
        <end position="37"/>
    </location>
</feature>
<dbReference type="KEGG" id="fax:FUAX_51300"/>
<evidence type="ECO:0000256" key="1">
    <source>
        <dbReference type="SAM" id="Phobius"/>
    </source>
</evidence>
<evidence type="ECO:0000313" key="3">
    <source>
        <dbReference type="Proteomes" id="UP001348817"/>
    </source>
</evidence>
<dbReference type="EMBL" id="AP025320">
    <property type="protein sequence ID" value="BDD12698.1"/>
    <property type="molecule type" value="Genomic_DNA"/>
</dbReference>
<evidence type="ECO:0000313" key="2">
    <source>
        <dbReference type="EMBL" id="BDD12698.1"/>
    </source>
</evidence>
<geneLocation type="plasmid" evidence="2 3">
    <name>pFA6</name>
</geneLocation>
<keyword evidence="1" id="KW-0812">Transmembrane</keyword>
<dbReference type="Proteomes" id="UP001348817">
    <property type="component" value="Plasmid pFA6"/>
</dbReference>
<protein>
    <submittedName>
        <fullName evidence="2">Uncharacterized protein</fullName>
    </submittedName>
</protein>
<gene>
    <name evidence="2" type="ORF">FUAX_51300</name>
</gene>
<keyword evidence="1" id="KW-1133">Transmembrane helix</keyword>
<dbReference type="RefSeq" id="WP_338396002.1">
    <property type="nucleotide sequence ID" value="NZ_AP025320.1"/>
</dbReference>
<name>A0AAU9D9V6_9BACT</name>
<proteinExistence type="predicted"/>
<organism evidence="2 3">
    <name type="scientific">Fulvitalea axinellae</name>
    <dbReference type="NCBI Taxonomy" id="1182444"/>
    <lineage>
        <taxon>Bacteria</taxon>
        <taxon>Pseudomonadati</taxon>
        <taxon>Bacteroidota</taxon>
        <taxon>Cytophagia</taxon>
        <taxon>Cytophagales</taxon>
        <taxon>Persicobacteraceae</taxon>
        <taxon>Fulvitalea</taxon>
    </lineage>
</organism>
<feature type="transmembrane region" description="Helical" evidence="1">
    <location>
        <begin position="49"/>
        <end position="80"/>
    </location>
</feature>
<reference evidence="2 3" key="1">
    <citation type="submission" date="2021-12" db="EMBL/GenBank/DDBJ databases">
        <title>Genome sequencing of bacteria with rrn-lacking chromosome and rrn-plasmid.</title>
        <authorList>
            <person name="Anda M."/>
            <person name="Iwasaki W."/>
        </authorList>
    </citation>
    <scope>NUCLEOTIDE SEQUENCE [LARGE SCALE GENOMIC DNA]</scope>
    <source>
        <strain evidence="2 3">DSM 100852</strain>
        <plasmid evidence="2 3">pFA6</plasmid>
    </source>
</reference>
<dbReference type="AlphaFoldDB" id="A0AAU9D9V6"/>